<feature type="transmembrane region" description="Helical" evidence="1">
    <location>
        <begin position="230"/>
        <end position="250"/>
    </location>
</feature>
<dbReference type="OrthoDB" id="9803163at2"/>
<reference evidence="2 3" key="1">
    <citation type="submission" date="2014-01" db="EMBL/GenBank/DDBJ databases">
        <title>Actinotalea ferrariae CF5-4.</title>
        <authorList>
            <person name="Chen F."/>
            <person name="Li Y."/>
            <person name="Wang G."/>
        </authorList>
    </citation>
    <scope>NUCLEOTIDE SEQUENCE [LARGE SCALE GENOMIC DNA]</scope>
    <source>
        <strain evidence="2 3">CF5-4</strain>
    </source>
</reference>
<proteinExistence type="predicted"/>
<feature type="transmembrane region" description="Helical" evidence="1">
    <location>
        <begin position="163"/>
        <end position="181"/>
    </location>
</feature>
<feature type="transmembrane region" description="Helical" evidence="1">
    <location>
        <begin position="187"/>
        <end position="209"/>
    </location>
</feature>
<keyword evidence="1" id="KW-1133">Transmembrane helix</keyword>
<accession>A0A021VLI6</accession>
<keyword evidence="3" id="KW-1185">Reference proteome</keyword>
<name>A0A021VLI6_9CELL</name>
<protein>
    <submittedName>
        <fullName evidence="2">LigA</fullName>
    </submittedName>
</protein>
<sequence length="296" mass="30555">MSEPSAPVRALSLSTVRTYRYLRLAVVALALLLATSLALEARRSPGLLESISAYYYSPVRAVLVGSLVAIGLALIAIAGRPGAEDTLLNLAGMLVPVVAFVPTPVEPAVAGGCPPGTVRCVPANLVPAVENNVAALLVVGAVGILAAGWMARAGGPPRAATRWGLTAAAVVWAGFGAWFLLWPRESFLAGAHYAAAVPFFGLVAAVAVLDAVRVRRRTHVRVLSPHQFSGAYAVVAVGMVGTIVVAGLVAGAEALTSFTASAGWVFVVEAVLLVLFTVFWALQTAENWEDGVPDPA</sequence>
<feature type="transmembrane region" description="Helical" evidence="1">
    <location>
        <begin position="262"/>
        <end position="282"/>
    </location>
</feature>
<keyword evidence="1" id="KW-0472">Membrane</keyword>
<feature type="transmembrane region" description="Helical" evidence="1">
    <location>
        <begin position="21"/>
        <end position="39"/>
    </location>
</feature>
<comment type="caution">
    <text evidence="2">The sequence shown here is derived from an EMBL/GenBank/DDBJ whole genome shotgun (WGS) entry which is preliminary data.</text>
</comment>
<organism evidence="2 3">
    <name type="scientific">Actinotalea ferrariae CF5-4</name>
    <dbReference type="NCBI Taxonomy" id="948458"/>
    <lineage>
        <taxon>Bacteria</taxon>
        <taxon>Bacillati</taxon>
        <taxon>Actinomycetota</taxon>
        <taxon>Actinomycetes</taxon>
        <taxon>Micrococcales</taxon>
        <taxon>Cellulomonadaceae</taxon>
        <taxon>Actinotalea</taxon>
    </lineage>
</organism>
<feature type="transmembrane region" description="Helical" evidence="1">
    <location>
        <begin position="86"/>
        <end position="105"/>
    </location>
</feature>
<dbReference type="EMBL" id="AXCW01000333">
    <property type="protein sequence ID" value="EYR62094.1"/>
    <property type="molecule type" value="Genomic_DNA"/>
</dbReference>
<dbReference type="Proteomes" id="UP000019753">
    <property type="component" value="Unassembled WGS sequence"/>
</dbReference>
<evidence type="ECO:0000313" key="3">
    <source>
        <dbReference type="Proteomes" id="UP000019753"/>
    </source>
</evidence>
<dbReference type="AlphaFoldDB" id="A0A021VLI6"/>
<gene>
    <name evidence="2" type="ORF">N866_11945</name>
</gene>
<evidence type="ECO:0000256" key="1">
    <source>
        <dbReference type="SAM" id="Phobius"/>
    </source>
</evidence>
<feature type="transmembrane region" description="Helical" evidence="1">
    <location>
        <begin position="59"/>
        <end position="79"/>
    </location>
</feature>
<feature type="transmembrane region" description="Helical" evidence="1">
    <location>
        <begin position="133"/>
        <end position="151"/>
    </location>
</feature>
<keyword evidence="1" id="KW-0812">Transmembrane</keyword>
<evidence type="ECO:0000313" key="2">
    <source>
        <dbReference type="EMBL" id="EYR62094.1"/>
    </source>
</evidence>
<dbReference type="RefSeq" id="WP_052023206.1">
    <property type="nucleotide sequence ID" value="NZ_AXCW01000333.1"/>
</dbReference>